<dbReference type="InParanoid" id="B0E2H0"/>
<gene>
    <name evidence="2" type="ORF">LACBIDRAFT_335478</name>
</gene>
<dbReference type="HOGENOM" id="CLU_042691_0_0_1"/>
<dbReference type="SUPFAM" id="SSF52047">
    <property type="entry name" value="RNI-like"/>
    <property type="match status" value="1"/>
</dbReference>
<organism evidence="3">
    <name type="scientific">Laccaria bicolor (strain S238N-H82 / ATCC MYA-4686)</name>
    <name type="common">Bicoloured deceiver</name>
    <name type="synonym">Laccaria laccata var. bicolor</name>
    <dbReference type="NCBI Taxonomy" id="486041"/>
    <lineage>
        <taxon>Eukaryota</taxon>
        <taxon>Fungi</taxon>
        <taxon>Dikarya</taxon>
        <taxon>Basidiomycota</taxon>
        <taxon>Agaricomycotina</taxon>
        <taxon>Agaricomycetes</taxon>
        <taxon>Agaricomycetidae</taxon>
        <taxon>Agaricales</taxon>
        <taxon>Agaricineae</taxon>
        <taxon>Hydnangiaceae</taxon>
        <taxon>Laccaria</taxon>
    </lineage>
</organism>
<sequence length="479" mass="54726">MGATMGSVQLGATHGRQRQSGPIRPLWGSLGRVRWPAVDGRLSHTAGPSVMDPFDCPNCPADVAEHDMSSGILQYGFSPIQYVPVELLERIFMLSLPHGKSHLLINESTDPPMSLCCVCRSWRKVAFGLPGLWTSLFVDMDVIDVEKFKVLPYLFEQWCSRASHHPLDFTFKYDDRPRHNQTGDMLKTFITSQSHRLRHLDIDSPNFNWLIQPYFDMYGGVGASSDDKPWSTLQFPKLKSAIIRDAIDVCNERTTPLFPFAPCLERIRLDKVLFPVDSAHWLILPWGQLTHLILVKPLYSHLWHQIFSMCPNLRHGSFNITRGIMVANTQRVAFNHLVELMLALNYPVDPSILRIFDFPVLMTLKIATDDYYHDKRDYWSNAICRQFFEQVAPLRRLSLNGRWPLALLLEAAPHVVELDLSYHMIRGMSLSILHDQGGENSLIPNLKVLVVQLPVRSSKLEANEIADMIKSRMLMKSSR</sequence>
<dbReference type="RefSeq" id="XP_001890379.1">
    <property type="nucleotide sequence ID" value="XM_001890344.1"/>
</dbReference>
<feature type="region of interest" description="Disordered" evidence="1">
    <location>
        <begin position="1"/>
        <end position="25"/>
    </location>
</feature>
<keyword evidence="3" id="KW-1185">Reference proteome</keyword>
<dbReference type="AlphaFoldDB" id="B0E2H0"/>
<reference evidence="2 3" key="1">
    <citation type="journal article" date="2008" name="Nature">
        <title>The genome of Laccaria bicolor provides insights into mycorrhizal symbiosis.</title>
        <authorList>
            <person name="Martin F."/>
            <person name="Aerts A."/>
            <person name="Ahren D."/>
            <person name="Brun A."/>
            <person name="Danchin E.G.J."/>
            <person name="Duchaussoy F."/>
            <person name="Gibon J."/>
            <person name="Kohler A."/>
            <person name="Lindquist E."/>
            <person name="Pereda V."/>
            <person name="Salamov A."/>
            <person name="Shapiro H.J."/>
            <person name="Wuyts J."/>
            <person name="Blaudez D."/>
            <person name="Buee M."/>
            <person name="Brokstein P."/>
            <person name="Canbaeck B."/>
            <person name="Cohen D."/>
            <person name="Courty P.E."/>
            <person name="Coutinho P.M."/>
            <person name="Delaruelle C."/>
            <person name="Detter J.C."/>
            <person name="Deveau A."/>
            <person name="DiFazio S."/>
            <person name="Duplessis S."/>
            <person name="Fraissinet-Tachet L."/>
            <person name="Lucic E."/>
            <person name="Frey-Klett P."/>
            <person name="Fourrey C."/>
            <person name="Feussner I."/>
            <person name="Gay G."/>
            <person name="Grimwood J."/>
            <person name="Hoegger P.J."/>
            <person name="Jain P."/>
            <person name="Kilaru S."/>
            <person name="Labbe J."/>
            <person name="Lin Y.C."/>
            <person name="Legue V."/>
            <person name="Le Tacon F."/>
            <person name="Marmeisse R."/>
            <person name="Melayah D."/>
            <person name="Montanini B."/>
            <person name="Muratet M."/>
            <person name="Nehls U."/>
            <person name="Niculita-Hirzel H."/>
            <person name="Oudot-Le Secq M.P."/>
            <person name="Peter M."/>
            <person name="Quesneville H."/>
            <person name="Rajashekar B."/>
            <person name="Reich M."/>
            <person name="Rouhier N."/>
            <person name="Schmutz J."/>
            <person name="Yin T."/>
            <person name="Chalot M."/>
            <person name="Henrissat B."/>
            <person name="Kuees U."/>
            <person name="Lucas S."/>
            <person name="Van de Peer Y."/>
            <person name="Podila G.K."/>
            <person name="Polle A."/>
            <person name="Pukkila P.J."/>
            <person name="Richardson P.M."/>
            <person name="Rouze P."/>
            <person name="Sanders I.R."/>
            <person name="Stajich J.E."/>
            <person name="Tunlid A."/>
            <person name="Tuskan G."/>
            <person name="Grigoriev I.V."/>
        </authorList>
    </citation>
    <scope>NUCLEOTIDE SEQUENCE [LARGE SCALE GENOMIC DNA]</scope>
    <source>
        <strain evidence="3">S238N-H82 / ATCC MYA-4686</strain>
    </source>
</reference>
<name>B0E2H0_LACBS</name>
<evidence type="ECO:0000313" key="2">
    <source>
        <dbReference type="EMBL" id="EDQ98977.1"/>
    </source>
</evidence>
<accession>B0E2H0</accession>
<protein>
    <submittedName>
        <fullName evidence="2">Predicted protein</fullName>
    </submittedName>
</protein>
<evidence type="ECO:0000313" key="3">
    <source>
        <dbReference type="Proteomes" id="UP000001194"/>
    </source>
</evidence>
<evidence type="ECO:0000256" key="1">
    <source>
        <dbReference type="SAM" id="MobiDB-lite"/>
    </source>
</evidence>
<dbReference type="Proteomes" id="UP000001194">
    <property type="component" value="Unassembled WGS sequence"/>
</dbReference>
<dbReference type="InterPro" id="IPR032675">
    <property type="entry name" value="LRR_dom_sf"/>
</dbReference>
<dbReference type="EMBL" id="DS547180">
    <property type="protein sequence ID" value="EDQ98977.1"/>
    <property type="molecule type" value="Genomic_DNA"/>
</dbReference>
<dbReference type="KEGG" id="lbc:LACBIDRAFT_335478"/>
<dbReference type="OrthoDB" id="2269034at2759"/>
<dbReference type="GeneID" id="6086034"/>
<dbReference type="Gene3D" id="3.80.10.10">
    <property type="entry name" value="Ribonuclease Inhibitor"/>
    <property type="match status" value="1"/>
</dbReference>
<proteinExistence type="predicted"/>